<keyword evidence="4" id="KW-0808">Transferase</keyword>
<evidence type="ECO:0000313" key="5">
    <source>
        <dbReference type="Proteomes" id="UP000295361"/>
    </source>
</evidence>
<evidence type="ECO:0000259" key="3">
    <source>
        <dbReference type="Pfam" id="PF06580"/>
    </source>
</evidence>
<dbReference type="PANTHER" id="PTHR34220:SF9">
    <property type="entry name" value="SIGNAL TRANSDUCTION HISTIDINE KINASE INTERNAL REGION DOMAIN-CONTAINING PROTEIN"/>
    <property type="match status" value="1"/>
</dbReference>
<dbReference type="Pfam" id="PF06580">
    <property type="entry name" value="His_kinase"/>
    <property type="match status" value="1"/>
</dbReference>
<feature type="domain" description="Signal transduction histidine kinase internal region" evidence="3">
    <location>
        <begin position="146"/>
        <end position="227"/>
    </location>
</feature>
<sequence length="335" mass="36345">MIALTSHPLLRAWPVVAQALLFWAFAAALLASAMPGLGSFGRLLLISECVGLSMLAGAALLGFWMKAHHFGGRWRLPLAWLAALPLGYTLGHGLAFLLLGEPVFLFGHVQDRMVPILFTALTAALGLLYFATRDRLAREQAVAAQAELRLLRAQLEPHMLFNTLANLRTLIEEEGQGPQALAMLDQLIVYLRSVLAASRAETCSLRTEFTQLRAYLEIMRFRMGPRLSYELDLPEGLQDLTLPTMLLQPLVENAIRHGIEPRVGPGRIEVRARRTDAGLEIAISDTGPGLDPALPAGYGLQHVRQRLLAAYGPAAGLSLMSGPGGGLVVTVEVPQ</sequence>
<keyword evidence="1" id="KW-0472">Membrane</keyword>
<reference evidence="4 5" key="1">
    <citation type="submission" date="2019-03" db="EMBL/GenBank/DDBJ databases">
        <title>Genomic Encyclopedia of Type Strains, Phase IV (KMG-IV): sequencing the most valuable type-strain genomes for metagenomic binning, comparative biology and taxonomic classification.</title>
        <authorList>
            <person name="Goeker M."/>
        </authorList>
    </citation>
    <scope>NUCLEOTIDE SEQUENCE [LARGE SCALE GENOMIC DNA]</scope>
    <source>
        <strain evidence="4 5">DSM 16998</strain>
    </source>
</reference>
<feature type="transmembrane region" description="Helical" evidence="1">
    <location>
        <begin position="76"/>
        <end position="100"/>
    </location>
</feature>
<protein>
    <submittedName>
        <fullName evidence="4">Histidine kinase</fullName>
    </submittedName>
</protein>
<dbReference type="InParanoid" id="A0A4R6QPG5"/>
<keyword evidence="5" id="KW-1185">Reference proteome</keyword>
<dbReference type="Gene3D" id="3.30.565.10">
    <property type="entry name" value="Histidine kinase-like ATPase, C-terminal domain"/>
    <property type="match status" value="1"/>
</dbReference>
<dbReference type="AlphaFoldDB" id="A0A4R6QPG5"/>
<dbReference type="PANTHER" id="PTHR34220">
    <property type="entry name" value="SENSOR HISTIDINE KINASE YPDA"/>
    <property type="match status" value="1"/>
</dbReference>
<dbReference type="InterPro" id="IPR050640">
    <property type="entry name" value="Bact_2-comp_sensor_kinase"/>
</dbReference>
<dbReference type="InterPro" id="IPR036890">
    <property type="entry name" value="HATPase_C_sf"/>
</dbReference>
<gene>
    <name evidence="4" type="ORF">DES47_102505</name>
</gene>
<keyword evidence="1" id="KW-0812">Transmembrane</keyword>
<comment type="caution">
    <text evidence="4">The sequence shown here is derived from an EMBL/GenBank/DDBJ whole genome shotgun (WGS) entry which is preliminary data.</text>
</comment>
<evidence type="ECO:0000256" key="1">
    <source>
        <dbReference type="SAM" id="Phobius"/>
    </source>
</evidence>
<feature type="transmembrane region" description="Helical" evidence="1">
    <location>
        <begin position="112"/>
        <end position="131"/>
    </location>
</feature>
<dbReference type="RefSeq" id="WP_166651913.1">
    <property type="nucleotide sequence ID" value="NZ_SNXS01000002.1"/>
</dbReference>
<dbReference type="InterPro" id="IPR003594">
    <property type="entry name" value="HATPase_dom"/>
</dbReference>
<accession>A0A4R6QPG5</accession>
<keyword evidence="1" id="KW-1133">Transmembrane helix</keyword>
<feature type="transmembrane region" description="Helical" evidence="1">
    <location>
        <begin position="43"/>
        <end position="64"/>
    </location>
</feature>
<dbReference type="GO" id="GO:0000155">
    <property type="term" value="F:phosphorelay sensor kinase activity"/>
    <property type="evidence" value="ECO:0007669"/>
    <property type="project" value="InterPro"/>
</dbReference>
<organism evidence="4 5">
    <name type="scientific">Roseateles toxinivorans</name>
    <dbReference type="NCBI Taxonomy" id="270368"/>
    <lineage>
        <taxon>Bacteria</taxon>
        <taxon>Pseudomonadati</taxon>
        <taxon>Pseudomonadota</taxon>
        <taxon>Betaproteobacteria</taxon>
        <taxon>Burkholderiales</taxon>
        <taxon>Sphaerotilaceae</taxon>
        <taxon>Roseateles</taxon>
    </lineage>
</organism>
<dbReference type="SUPFAM" id="SSF55874">
    <property type="entry name" value="ATPase domain of HSP90 chaperone/DNA topoisomerase II/histidine kinase"/>
    <property type="match status" value="1"/>
</dbReference>
<dbReference type="GO" id="GO:0016020">
    <property type="term" value="C:membrane"/>
    <property type="evidence" value="ECO:0007669"/>
    <property type="project" value="InterPro"/>
</dbReference>
<dbReference type="EMBL" id="SNXS01000002">
    <property type="protein sequence ID" value="TDP72760.1"/>
    <property type="molecule type" value="Genomic_DNA"/>
</dbReference>
<feature type="transmembrane region" description="Helical" evidence="1">
    <location>
        <begin position="12"/>
        <end position="31"/>
    </location>
</feature>
<name>A0A4R6QPG5_9BURK</name>
<proteinExistence type="predicted"/>
<evidence type="ECO:0000259" key="2">
    <source>
        <dbReference type="Pfam" id="PF02518"/>
    </source>
</evidence>
<dbReference type="Proteomes" id="UP000295361">
    <property type="component" value="Unassembled WGS sequence"/>
</dbReference>
<feature type="domain" description="Histidine kinase/HSP90-like ATPase" evidence="2">
    <location>
        <begin position="244"/>
        <end position="334"/>
    </location>
</feature>
<dbReference type="InterPro" id="IPR010559">
    <property type="entry name" value="Sig_transdc_His_kin_internal"/>
</dbReference>
<evidence type="ECO:0000313" key="4">
    <source>
        <dbReference type="EMBL" id="TDP72760.1"/>
    </source>
</evidence>
<keyword evidence="4" id="KW-0418">Kinase</keyword>
<dbReference type="Pfam" id="PF02518">
    <property type="entry name" value="HATPase_c"/>
    <property type="match status" value="1"/>
</dbReference>